<organism evidence="1 2">
    <name type="scientific">Mucuna pruriens</name>
    <name type="common">Velvet bean</name>
    <name type="synonym">Dolichos pruriens</name>
    <dbReference type="NCBI Taxonomy" id="157652"/>
    <lineage>
        <taxon>Eukaryota</taxon>
        <taxon>Viridiplantae</taxon>
        <taxon>Streptophyta</taxon>
        <taxon>Embryophyta</taxon>
        <taxon>Tracheophyta</taxon>
        <taxon>Spermatophyta</taxon>
        <taxon>Magnoliopsida</taxon>
        <taxon>eudicotyledons</taxon>
        <taxon>Gunneridae</taxon>
        <taxon>Pentapetalae</taxon>
        <taxon>rosids</taxon>
        <taxon>fabids</taxon>
        <taxon>Fabales</taxon>
        <taxon>Fabaceae</taxon>
        <taxon>Papilionoideae</taxon>
        <taxon>50 kb inversion clade</taxon>
        <taxon>NPAAA clade</taxon>
        <taxon>indigoferoid/millettioid clade</taxon>
        <taxon>Phaseoleae</taxon>
        <taxon>Mucuna</taxon>
    </lineage>
</organism>
<proteinExistence type="predicted"/>
<comment type="caution">
    <text evidence="1">The sequence shown here is derived from an EMBL/GenBank/DDBJ whole genome shotgun (WGS) entry which is preliminary data.</text>
</comment>
<keyword evidence="2" id="KW-1185">Reference proteome</keyword>
<dbReference type="OrthoDB" id="1751476at2759"/>
<dbReference type="EMBL" id="QJKJ01000007">
    <property type="protein sequence ID" value="RDY14831.1"/>
    <property type="molecule type" value="Genomic_DNA"/>
</dbReference>
<accession>A0A371IIE5</accession>
<dbReference type="AlphaFoldDB" id="A0A371IIE5"/>
<reference evidence="1" key="1">
    <citation type="submission" date="2018-05" db="EMBL/GenBank/DDBJ databases">
        <title>Draft genome of Mucuna pruriens seed.</title>
        <authorList>
            <person name="Nnadi N.E."/>
            <person name="Vos R."/>
            <person name="Hasami M.H."/>
            <person name="Devisetty U.K."/>
            <person name="Aguiy J.C."/>
        </authorList>
    </citation>
    <scope>NUCLEOTIDE SEQUENCE [LARGE SCALE GENOMIC DNA]</scope>
    <source>
        <strain evidence="1">JCA_2017</strain>
    </source>
</reference>
<sequence>MFDPKLDKGTFFMYSHASKAYRVYKSRTLIVEESIHIYKHHLNNLVWMRSQNMTKQDQAQIALLSELEPKSIGDVLLDEG</sequence>
<protein>
    <submittedName>
        <fullName evidence="1">Uncharacterized protein</fullName>
    </submittedName>
</protein>
<dbReference type="Proteomes" id="UP000257109">
    <property type="component" value="Unassembled WGS sequence"/>
</dbReference>
<feature type="non-terminal residue" evidence="1">
    <location>
        <position position="1"/>
    </location>
</feature>
<gene>
    <name evidence="1" type="ORF">CR513_00039</name>
</gene>
<name>A0A371IIE5_MUCPR</name>
<evidence type="ECO:0000313" key="1">
    <source>
        <dbReference type="EMBL" id="RDY14831.1"/>
    </source>
</evidence>
<evidence type="ECO:0000313" key="2">
    <source>
        <dbReference type="Proteomes" id="UP000257109"/>
    </source>
</evidence>